<dbReference type="GO" id="GO:0008033">
    <property type="term" value="P:tRNA processing"/>
    <property type="evidence" value="ECO:0007669"/>
    <property type="project" value="UniProtKB-KW"/>
</dbReference>
<accession>A0A1J5J0X3</accession>
<dbReference type="GO" id="GO:0003725">
    <property type="term" value="F:double-stranded RNA binding"/>
    <property type="evidence" value="ECO:0007669"/>
    <property type="project" value="InterPro"/>
</dbReference>
<gene>
    <name evidence="13" type="ORF">AUK40_03875</name>
</gene>
<dbReference type="Gene3D" id="3.90.870.10">
    <property type="entry name" value="DHBP synthase"/>
    <property type="match status" value="1"/>
</dbReference>
<protein>
    <recommendedName>
        <fullName evidence="10">L-threonylcarbamoyladenylate synthase</fullName>
        <ecNumber evidence="3">2.7.7.87</ecNumber>
    </recommendedName>
    <alternativeName>
        <fullName evidence="10">L-threonylcarbamoyladenylate synthase</fullName>
    </alternativeName>
</protein>
<dbReference type="PANTHER" id="PTHR17490:SF16">
    <property type="entry name" value="THREONYLCARBAMOYL-AMP SYNTHASE"/>
    <property type="match status" value="1"/>
</dbReference>
<keyword evidence="8" id="KW-0547">Nucleotide-binding</keyword>
<keyword evidence="4" id="KW-0963">Cytoplasm</keyword>
<dbReference type="InterPro" id="IPR050156">
    <property type="entry name" value="TC-AMP_synthase_SUA5"/>
</dbReference>
<proteinExistence type="inferred from homology"/>
<evidence type="ECO:0000259" key="12">
    <source>
        <dbReference type="PROSITE" id="PS51163"/>
    </source>
</evidence>
<dbReference type="Proteomes" id="UP000183245">
    <property type="component" value="Unassembled WGS sequence"/>
</dbReference>
<reference evidence="13" key="1">
    <citation type="journal article" date="2016" name="Environ. Microbiol.">
        <title>Genomic resolution of a cold subsurface aquifer community provides metabolic insights for novel microbes adapted to high CO concentrations.</title>
        <authorList>
            <person name="Probst A.J."/>
            <person name="Castelle C.J."/>
            <person name="Singh A."/>
            <person name="Brown C.T."/>
            <person name="Anantharaman K."/>
            <person name="Sharon I."/>
            <person name="Hug L.A."/>
            <person name="Burstein D."/>
            <person name="Emerson J.B."/>
            <person name="Thomas B.C."/>
            <person name="Banfield J.F."/>
        </authorList>
    </citation>
    <scope>NUCLEOTIDE SEQUENCE [LARGE SCALE GENOMIC DNA]</scope>
    <source>
        <strain evidence="13">CG2_30_54_11</strain>
    </source>
</reference>
<keyword evidence="5" id="KW-0808">Transferase</keyword>
<keyword evidence="6" id="KW-0819">tRNA processing</keyword>
<dbReference type="GO" id="GO:0061710">
    <property type="term" value="F:L-threonylcarbamoyladenylate synthase"/>
    <property type="evidence" value="ECO:0007669"/>
    <property type="project" value="UniProtKB-EC"/>
</dbReference>
<feature type="domain" description="YrdC-like" evidence="12">
    <location>
        <begin position="4"/>
        <end position="195"/>
    </location>
</feature>
<dbReference type="AlphaFoldDB" id="A0A1J5J0X3"/>
<keyword evidence="9" id="KW-0067">ATP-binding</keyword>
<evidence type="ECO:0000256" key="9">
    <source>
        <dbReference type="ARBA" id="ARBA00022840"/>
    </source>
</evidence>
<comment type="caution">
    <text evidence="13">The sequence shown here is derived from an EMBL/GenBank/DDBJ whole genome shotgun (WGS) entry which is preliminary data.</text>
</comment>
<dbReference type="PANTHER" id="PTHR17490">
    <property type="entry name" value="SUA5"/>
    <property type="match status" value="1"/>
</dbReference>
<dbReference type="GO" id="GO:0000049">
    <property type="term" value="F:tRNA binding"/>
    <property type="evidence" value="ECO:0007669"/>
    <property type="project" value="TreeGrafter"/>
</dbReference>
<evidence type="ECO:0000256" key="8">
    <source>
        <dbReference type="ARBA" id="ARBA00022741"/>
    </source>
</evidence>
<organism evidence="13 14">
    <name type="scientific">Candidatus Wirthbacteria bacterium CG2_30_54_11</name>
    <dbReference type="NCBI Taxonomy" id="1817892"/>
    <lineage>
        <taxon>Bacteria</taxon>
        <taxon>Candidatus Wirthbacteria</taxon>
    </lineage>
</organism>
<dbReference type="GO" id="GO:0005737">
    <property type="term" value="C:cytoplasm"/>
    <property type="evidence" value="ECO:0007669"/>
    <property type="project" value="UniProtKB-SubCell"/>
</dbReference>
<comment type="similarity">
    <text evidence="2">Belongs to the SUA5 family.</text>
</comment>
<dbReference type="STRING" id="1817892.AUK40_03875"/>
<dbReference type="EC" id="2.7.7.87" evidence="3"/>
<evidence type="ECO:0000256" key="6">
    <source>
        <dbReference type="ARBA" id="ARBA00022694"/>
    </source>
</evidence>
<dbReference type="InterPro" id="IPR017945">
    <property type="entry name" value="DHBP_synth_RibB-like_a/b_dom"/>
</dbReference>
<evidence type="ECO:0000256" key="10">
    <source>
        <dbReference type="ARBA" id="ARBA00029774"/>
    </source>
</evidence>
<evidence type="ECO:0000313" key="13">
    <source>
        <dbReference type="EMBL" id="OIP97128.1"/>
    </source>
</evidence>
<evidence type="ECO:0000313" key="14">
    <source>
        <dbReference type="Proteomes" id="UP000183245"/>
    </source>
</evidence>
<dbReference type="InterPro" id="IPR006070">
    <property type="entry name" value="Sua5-like_dom"/>
</dbReference>
<dbReference type="GO" id="GO:0006450">
    <property type="term" value="P:regulation of translational fidelity"/>
    <property type="evidence" value="ECO:0007669"/>
    <property type="project" value="TreeGrafter"/>
</dbReference>
<evidence type="ECO:0000256" key="2">
    <source>
        <dbReference type="ARBA" id="ARBA00007663"/>
    </source>
</evidence>
<dbReference type="GO" id="GO:0005524">
    <property type="term" value="F:ATP binding"/>
    <property type="evidence" value="ECO:0007669"/>
    <property type="project" value="UniProtKB-KW"/>
</dbReference>
<evidence type="ECO:0000256" key="7">
    <source>
        <dbReference type="ARBA" id="ARBA00022695"/>
    </source>
</evidence>
<dbReference type="PROSITE" id="PS51163">
    <property type="entry name" value="YRDC"/>
    <property type="match status" value="1"/>
</dbReference>
<comment type="subcellular location">
    <subcellularLocation>
        <location evidence="1">Cytoplasm</location>
    </subcellularLocation>
</comment>
<evidence type="ECO:0000256" key="5">
    <source>
        <dbReference type="ARBA" id="ARBA00022679"/>
    </source>
</evidence>
<evidence type="ECO:0000256" key="4">
    <source>
        <dbReference type="ARBA" id="ARBA00022490"/>
    </source>
</evidence>
<comment type="catalytic activity">
    <reaction evidence="11">
        <text>L-threonine + hydrogencarbonate + ATP = L-threonylcarbamoyladenylate + diphosphate + H2O</text>
        <dbReference type="Rhea" id="RHEA:36407"/>
        <dbReference type="ChEBI" id="CHEBI:15377"/>
        <dbReference type="ChEBI" id="CHEBI:17544"/>
        <dbReference type="ChEBI" id="CHEBI:30616"/>
        <dbReference type="ChEBI" id="CHEBI:33019"/>
        <dbReference type="ChEBI" id="CHEBI:57926"/>
        <dbReference type="ChEBI" id="CHEBI:73682"/>
        <dbReference type="EC" id="2.7.7.87"/>
    </reaction>
</comment>
<evidence type="ECO:0000256" key="3">
    <source>
        <dbReference type="ARBA" id="ARBA00012584"/>
    </source>
</evidence>
<sequence>MATIVTLEKAVKLLMTEGIIVLPTDTVCGVSASLGCPEAIRKLYRIKERPLDQATALLIGSIKDIPALSPVTFSTEIKCLLDRCWPGGLTIIVPRRFDSLYDQGLDLVCDGAANVGLRIPDHPVTLEVIRALGSPLVASSANLRGKPAPGSTAELEPELKYLADGIIEGTCSAGVSSTVIDLTASPVKILREGFLTRSMLRKYLPDLA</sequence>
<name>A0A1J5J0X3_9BACT</name>
<evidence type="ECO:0000256" key="1">
    <source>
        <dbReference type="ARBA" id="ARBA00004496"/>
    </source>
</evidence>
<keyword evidence="7" id="KW-0548">Nucleotidyltransferase</keyword>
<dbReference type="NCBIfam" id="TIGR00057">
    <property type="entry name" value="L-threonylcarbamoyladenylate synthase"/>
    <property type="match status" value="1"/>
</dbReference>
<dbReference type="Pfam" id="PF01300">
    <property type="entry name" value="Sua5_yciO_yrdC"/>
    <property type="match status" value="1"/>
</dbReference>
<dbReference type="SUPFAM" id="SSF55821">
    <property type="entry name" value="YrdC/RibB"/>
    <property type="match status" value="1"/>
</dbReference>
<dbReference type="EMBL" id="MNZT01000066">
    <property type="protein sequence ID" value="OIP97128.1"/>
    <property type="molecule type" value="Genomic_DNA"/>
</dbReference>
<evidence type="ECO:0000256" key="11">
    <source>
        <dbReference type="ARBA" id="ARBA00048366"/>
    </source>
</evidence>